<dbReference type="Proteomes" id="UP000494115">
    <property type="component" value="Unassembled WGS sequence"/>
</dbReference>
<sequence>MSRRCWFAQTDAMECRILEIALRRLEKVDAELEQELVGSTRHERERLQQVIEKARAVLKVE</sequence>
<accession>A0A6S7D7J7</accession>
<evidence type="ECO:0000313" key="2">
    <source>
        <dbReference type="Proteomes" id="UP000494115"/>
    </source>
</evidence>
<name>A0A6S7D7J7_9BURK</name>
<evidence type="ECO:0000313" key="1">
    <source>
        <dbReference type="EMBL" id="CAB3798025.1"/>
    </source>
</evidence>
<protein>
    <submittedName>
        <fullName evidence="1">Uncharacterized protein</fullName>
    </submittedName>
</protein>
<gene>
    <name evidence="1" type="ORF">LMG28138_04362</name>
</gene>
<proteinExistence type="predicted"/>
<dbReference type="EMBL" id="CADIKM010000028">
    <property type="protein sequence ID" value="CAB3798025.1"/>
    <property type="molecule type" value="Genomic_DNA"/>
</dbReference>
<reference evidence="1 2" key="1">
    <citation type="submission" date="2020-04" db="EMBL/GenBank/DDBJ databases">
        <authorList>
            <person name="De Canck E."/>
        </authorList>
    </citation>
    <scope>NUCLEOTIDE SEQUENCE [LARGE SCALE GENOMIC DNA]</scope>
    <source>
        <strain evidence="1 2">LMG 28138</strain>
    </source>
</reference>
<dbReference type="AlphaFoldDB" id="A0A6S7D7J7"/>
<dbReference type="RefSeq" id="WP_175106881.1">
    <property type="nucleotide sequence ID" value="NZ_CADIKM010000028.1"/>
</dbReference>
<organism evidence="1 2">
    <name type="scientific">Pararobbsia alpina</name>
    <dbReference type="NCBI Taxonomy" id="621374"/>
    <lineage>
        <taxon>Bacteria</taxon>
        <taxon>Pseudomonadati</taxon>
        <taxon>Pseudomonadota</taxon>
        <taxon>Betaproteobacteria</taxon>
        <taxon>Burkholderiales</taxon>
        <taxon>Burkholderiaceae</taxon>
        <taxon>Pararobbsia</taxon>
    </lineage>
</organism>
<keyword evidence="2" id="KW-1185">Reference proteome</keyword>